<sequence length="285" mass="31683">MSKASAANIACGILALLVFVIKLVLNYLSGGGKDPFPRSNKNVSDIFYLEITPAGWAFSIWGLIYTLNGGYIIYALSTLFRDFPAVFTSKFFLACIASDAFNIAWLFTFAYLEIGWSCGAIIAYALGLYAVFGVVSYNYESHKKELLTRFSKDVWAIRILAQNGAMMNATWVSIASLLNVAMVMHYKWDVDLSSSCNIVLAILLVELVIWFSLENFSKIQSPLNYSYTDWPVVLWALSASLAKNYDPDLTSSKFALALLIISAIAFIVRIALQIVRNHTSSYTNV</sequence>
<evidence type="ECO:0000313" key="1">
    <source>
        <dbReference type="EMBL" id="CAB3986744.1"/>
    </source>
</evidence>
<dbReference type="EMBL" id="CACRXK020001064">
    <property type="protein sequence ID" value="CAB3986744.1"/>
    <property type="molecule type" value="Genomic_DNA"/>
</dbReference>
<dbReference type="PANTHER" id="PTHR33802">
    <property type="entry name" value="SI:CH211-161H7.5-RELATED"/>
    <property type="match status" value="1"/>
</dbReference>
<proteinExistence type="predicted"/>
<reference evidence="1" key="1">
    <citation type="submission" date="2020-04" db="EMBL/GenBank/DDBJ databases">
        <authorList>
            <person name="Alioto T."/>
            <person name="Alioto T."/>
            <person name="Gomez Garrido J."/>
        </authorList>
    </citation>
    <scope>NUCLEOTIDE SEQUENCE</scope>
    <source>
        <strain evidence="1">A484AB</strain>
    </source>
</reference>
<dbReference type="Proteomes" id="UP001152795">
    <property type="component" value="Unassembled WGS sequence"/>
</dbReference>
<dbReference type="OrthoDB" id="5586934at2759"/>
<keyword evidence="2" id="KW-1185">Reference proteome</keyword>
<comment type="caution">
    <text evidence="1">The sequence shown here is derived from an EMBL/GenBank/DDBJ whole genome shotgun (WGS) entry which is preliminary data.</text>
</comment>
<dbReference type="AlphaFoldDB" id="A0A6S7G1K6"/>
<protein>
    <submittedName>
        <fullName evidence="1">Uncharacterized protein</fullName>
    </submittedName>
</protein>
<accession>A0A6S7G1K6</accession>
<gene>
    <name evidence="1" type="ORF">PACLA_8A031184</name>
</gene>
<dbReference type="PANTHER" id="PTHR33802:SF1">
    <property type="entry name" value="XK-RELATED PROTEIN"/>
    <property type="match status" value="1"/>
</dbReference>
<evidence type="ECO:0000313" key="2">
    <source>
        <dbReference type="Proteomes" id="UP001152795"/>
    </source>
</evidence>
<organism evidence="1 2">
    <name type="scientific">Paramuricea clavata</name>
    <name type="common">Red gorgonian</name>
    <name type="synonym">Violescent sea-whip</name>
    <dbReference type="NCBI Taxonomy" id="317549"/>
    <lineage>
        <taxon>Eukaryota</taxon>
        <taxon>Metazoa</taxon>
        <taxon>Cnidaria</taxon>
        <taxon>Anthozoa</taxon>
        <taxon>Octocorallia</taxon>
        <taxon>Malacalcyonacea</taxon>
        <taxon>Plexauridae</taxon>
        <taxon>Paramuricea</taxon>
    </lineage>
</organism>
<name>A0A6S7G1K6_PARCT</name>